<comment type="caution">
    <text evidence="4">The sequence shown here is derived from an EMBL/GenBank/DDBJ whole genome shotgun (WGS) entry which is preliminary data.</text>
</comment>
<gene>
    <name evidence="4" type="ORF">H4R26_004131</name>
</gene>
<dbReference type="GO" id="GO:0004623">
    <property type="term" value="F:phospholipase A2 activity"/>
    <property type="evidence" value="ECO:0007669"/>
    <property type="project" value="TreeGrafter"/>
</dbReference>
<reference evidence="4" key="1">
    <citation type="submission" date="2022-07" db="EMBL/GenBank/DDBJ databases">
        <title>Phylogenomic reconstructions and comparative analyses of Kickxellomycotina fungi.</title>
        <authorList>
            <person name="Reynolds N.K."/>
            <person name="Stajich J.E."/>
            <person name="Barry K."/>
            <person name="Grigoriev I.V."/>
            <person name="Crous P."/>
            <person name="Smith M.E."/>
        </authorList>
    </citation>
    <scope>NUCLEOTIDE SEQUENCE</scope>
    <source>
        <strain evidence="4">IMI 214461</strain>
    </source>
</reference>
<dbReference type="GO" id="GO:0042171">
    <property type="term" value="F:lysophosphatidic acid acyltransferase activity"/>
    <property type="evidence" value="ECO:0007669"/>
    <property type="project" value="TreeGrafter"/>
</dbReference>
<accession>A0A9W8EDX7</accession>
<dbReference type="Gene3D" id="3.40.50.1820">
    <property type="entry name" value="alpha/beta hydrolase"/>
    <property type="match status" value="1"/>
</dbReference>
<dbReference type="InterPro" id="IPR000073">
    <property type="entry name" value="AB_hydrolase_1"/>
</dbReference>
<evidence type="ECO:0000256" key="1">
    <source>
        <dbReference type="ARBA" id="ARBA00038097"/>
    </source>
</evidence>
<dbReference type="PANTHER" id="PTHR42886:SF29">
    <property type="entry name" value="PUMMELIG, ISOFORM A"/>
    <property type="match status" value="1"/>
</dbReference>
<proteinExistence type="inferred from homology"/>
<dbReference type="Pfam" id="PF00561">
    <property type="entry name" value="Abhydrolase_1"/>
    <property type="match status" value="1"/>
</dbReference>
<dbReference type="PANTHER" id="PTHR42886">
    <property type="entry name" value="RE40534P-RELATED"/>
    <property type="match status" value="1"/>
</dbReference>
<name>A0A9W8EDX7_9FUNG</name>
<protein>
    <recommendedName>
        <fullName evidence="3">AB hydrolase-1 domain-containing protein</fullName>
    </recommendedName>
</protein>
<dbReference type="GO" id="GO:0006654">
    <property type="term" value="P:phosphatidic acid biosynthetic process"/>
    <property type="evidence" value="ECO:0007669"/>
    <property type="project" value="TreeGrafter"/>
</dbReference>
<organism evidence="4 5">
    <name type="scientific">Coemansia thaxteri</name>
    <dbReference type="NCBI Taxonomy" id="2663907"/>
    <lineage>
        <taxon>Eukaryota</taxon>
        <taxon>Fungi</taxon>
        <taxon>Fungi incertae sedis</taxon>
        <taxon>Zoopagomycota</taxon>
        <taxon>Kickxellomycotina</taxon>
        <taxon>Kickxellomycetes</taxon>
        <taxon>Kickxellales</taxon>
        <taxon>Kickxellaceae</taxon>
        <taxon>Coemansia</taxon>
    </lineage>
</organism>
<comment type="similarity">
    <text evidence="1">Belongs to the peptidase S33 family. ABHD4/ABHD5 subfamily.</text>
</comment>
<feature type="domain" description="AB hydrolase-1" evidence="3">
    <location>
        <begin position="122"/>
        <end position="428"/>
    </location>
</feature>
<evidence type="ECO:0000313" key="5">
    <source>
        <dbReference type="Proteomes" id="UP001150907"/>
    </source>
</evidence>
<dbReference type="GO" id="GO:0055088">
    <property type="term" value="P:lipid homeostasis"/>
    <property type="evidence" value="ECO:0007669"/>
    <property type="project" value="TreeGrafter"/>
</dbReference>
<evidence type="ECO:0000259" key="3">
    <source>
        <dbReference type="Pfam" id="PF00561"/>
    </source>
</evidence>
<dbReference type="InterPro" id="IPR029058">
    <property type="entry name" value="AB_hydrolase_fold"/>
</dbReference>
<feature type="region of interest" description="Disordered" evidence="2">
    <location>
        <begin position="241"/>
        <end position="283"/>
    </location>
</feature>
<dbReference type="GO" id="GO:0005743">
    <property type="term" value="C:mitochondrial inner membrane"/>
    <property type="evidence" value="ECO:0007669"/>
    <property type="project" value="TreeGrafter"/>
</dbReference>
<evidence type="ECO:0000256" key="2">
    <source>
        <dbReference type="SAM" id="MobiDB-lite"/>
    </source>
</evidence>
<dbReference type="AlphaFoldDB" id="A0A9W8EDX7"/>
<dbReference type="OrthoDB" id="7457040at2759"/>
<dbReference type="EMBL" id="JANBQF010000406">
    <property type="protein sequence ID" value="KAJ2001442.1"/>
    <property type="molecule type" value="Genomic_DNA"/>
</dbReference>
<dbReference type="GO" id="GO:0035965">
    <property type="term" value="P:cardiolipin acyl-chain remodeling"/>
    <property type="evidence" value="ECO:0007669"/>
    <property type="project" value="TreeGrafter"/>
</dbReference>
<evidence type="ECO:0000313" key="4">
    <source>
        <dbReference type="EMBL" id="KAJ2001442.1"/>
    </source>
</evidence>
<dbReference type="SUPFAM" id="SSF53474">
    <property type="entry name" value="alpha/beta-Hydrolases"/>
    <property type="match status" value="1"/>
</dbReference>
<sequence>MICDKSPTAVAAAPSELLHPPWLLASATRSGTASLSKLWPWAADPRSQNGSEHALLAQGDLVVATPATPSSADARPQVAAEIMDVDIDSHGNYIHTLAIRSAGQPAAESEQQADLSPSRRNLVLTHGYFSGVGYFFRNYRDLSQVEGWDVYAIDWLGMGRSSRPAYKSRRQDGEDVRVAHAEQFFVESLEEWRKRMRIDKMTLCGHSFGGYMSALYALKYPQHVEKLVLISPIGLPEAPPDLDERLKQGYGPAPGRSTTPPSPSDLASGASNKSTADTTAAPAAKPSMQRLLLFRTAISLWDRNYTPQWAIRSAGPFGRRLIDMYIQRFTWLTDAQRAALAAYAHQISVLPASSESALNDILRPAAYARRPLVNRLDGLAMPTIFMYGSHDWVDHAGGQEVIRRLAGRVVSRLHRVPHAGHNLHLENPSDFNRLLIAEMAKDPDV</sequence>
<keyword evidence="5" id="KW-1185">Reference proteome</keyword>
<dbReference type="Proteomes" id="UP001150907">
    <property type="component" value="Unassembled WGS sequence"/>
</dbReference>